<proteinExistence type="predicted"/>
<evidence type="ECO:0000313" key="2">
    <source>
        <dbReference type="EMBL" id="MDN8598636.1"/>
    </source>
</evidence>
<keyword evidence="3" id="KW-1185">Reference proteome</keyword>
<feature type="domain" description="ParB-like N-terminal" evidence="1">
    <location>
        <begin position="8"/>
        <end position="94"/>
    </location>
</feature>
<dbReference type="InterPro" id="IPR003115">
    <property type="entry name" value="ParB_N"/>
</dbReference>
<dbReference type="RefSeq" id="WP_301697143.1">
    <property type="nucleotide sequence ID" value="NZ_JAUJYW010000002.1"/>
</dbReference>
<comment type="caution">
    <text evidence="2">The sequence shown here is derived from an EMBL/GenBank/DDBJ whole genome shotgun (WGS) entry which is preliminary data.</text>
</comment>
<dbReference type="Gene3D" id="3.90.1530.10">
    <property type="entry name" value="Conserved hypothetical protein from pyrococcus furiosus pfu- 392566-001, ParB domain"/>
    <property type="match status" value="1"/>
</dbReference>
<organism evidence="2 3">
    <name type="scientific">Citrobacter enshiensis</name>
    <dbReference type="NCBI Taxonomy" id="2971264"/>
    <lineage>
        <taxon>Bacteria</taxon>
        <taxon>Pseudomonadati</taxon>
        <taxon>Pseudomonadota</taxon>
        <taxon>Gammaproteobacteria</taxon>
        <taxon>Enterobacterales</taxon>
        <taxon>Enterobacteriaceae</taxon>
        <taxon>Citrobacter</taxon>
    </lineage>
</organism>
<dbReference type="Pfam" id="PF02195">
    <property type="entry name" value="ParB_N"/>
    <property type="match status" value="1"/>
</dbReference>
<dbReference type="EMBL" id="JAUJYW010000002">
    <property type="protein sequence ID" value="MDN8598636.1"/>
    <property type="molecule type" value="Genomic_DNA"/>
</dbReference>
<dbReference type="Proteomes" id="UP001174867">
    <property type="component" value="Unassembled WGS sequence"/>
</dbReference>
<reference evidence="2 3" key="1">
    <citation type="submission" date="2023-07" db="EMBL/GenBank/DDBJ databases">
        <title>Citrobacter selenititolerans sp. nov., isolated from seleniferous soil.</title>
        <authorList>
            <person name="Zhang S."/>
            <person name="Li K."/>
            <person name="Peng J."/>
            <person name="Wang H."/>
            <person name="Sun J."/>
            <person name="Guo Y."/>
        </authorList>
    </citation>
    <scope>NUCLEOTIDE SEQUENCE [LARGE SCALE GENOMIC DNA]</scope>
    <source>
        <strain evidence="2 3">S2-9</strain>
    </source>
</reference>
<dbReference type="SUPFAM" id="SSF110849">
    <property type="entry name" value="ParB/Sulfiredoxin"/>
    <property type="match status" value="1"/>
</dbReference>
<evidence type="ECO:0000313" key="3">
    <source>
        <dbReference type="Proteomes" id="UP001174867"/>
    </source>
</evidence>
<name>A0ABT8PQM7_9ENTR</name>
<gene>
    <name evidence="2" type="ORF">Q0A17_04260</name>
</gene>
<dbReference type="InterPro" id="IPR036086">
    <property type="entry name" value="ParB/Sulfiredoxin_sf"/>
</dbReference>
<evidence type="ECO:0000259" key="1">
    <source>
        <dbReference type="SMART" id="SM00470"/>
    </source>
</evidence>
<dbReference type="CDD" id="cd16403">
    <property type="entry name" value="ParB_N_like_MT"/>
    <property type="match status" value="1"/>
</dbReference>
<accession>A0ABT8PQM7</accession>
<protein>
    <submittedName>
        <fullName evidence="2">ParB/Srx family N-terminal domain-containing protein</fullName>
    </submittedName>
</protein>
<sequence>MTEKLKIVYRPRRELLPYARNAMLHSDEQVAQLVDSIEEFGWTNPVLIDEAGEIIAGHGRVLAAESMGFDPVPTITLKGLTEVQKRAYRLADNRLPRNAGWDEKLLSLEIMDLKDLDFDIDKIGFTEAEISKLLKIEPDDIGEHWVGMPDFSQGDKNGCRQLIVHFETDIDVQNFAVLIGQKISEKTKYIWYPEQHRDLVADKAYISDESAVSPLHRQQRES</sequence>
<dbReference type="SMART" id="SM00470">
    <property type="entry name" value="ParB"/>
    <property type="match status" value="1"/>
</dbReference>